<accession>A0A444EMF2</accession>
<comment type="caution">
    <text evidence="1">The sequence shown here is derived from an EMBL/GenBank/DDBJ whole genome shotgun (WGS) entry which is preliminary data.</text>
</comment>
<dbReference type="PANTHER" id="PTHR48163:SF2">
    <property type="entry name" value="EXPRESSED PROTEIN"/>
    <property type="match status" value="1"/>
</dbReference>
<protein>
    <submittedName>
        <fullName evidence="1">Uncharacterized protein</fullName>
    </submittedName>
</protein>
<evidence type="ECO:0000313" key="2">
    <source>
        <dbReference type="Proteomes" id="UP000287651"/>
    </source>
</evidence>
<name>A0A444EMF2_ENSVE</name>
<gene>
    <name evidence="1" type="ORF">B296_00026742</name>
</gene>
<dbReference type="PANTHER" id="PTHR48163">
    <property type="entry name" value="BNAC02G25670D PROTEIN"/>
    <property type="match status" value="1"/>
</dbReference>
<organism evidence="1 2">
    <name type="scientific">Ensete ventricosum</name>
    <name type="common">Abyssinian banana</name>
    <name type="synonym">Musa ensete</name>
    <dbReference type="NCBI Taxonomy" id="4639"/>
    <lineage>
        <taxon>Eukaryota</taxon>
        <taxon>Viridiplantae</taxon>
        <taxon>Streptophyta</taxon>
        <taxon>Embryophyta</taxon>
        <taxon>Tracheophyta</taxon>
        <taxon>Spermatophyta</taxon>
        <taxon>Magnoliopsida</taxon>
        <taxon>Liliopsida</taxon>
        <taxon>Zingiberales</taxon>
        <taxon>Musaceae</taxon>
        <taxon>Ensete</taxon>
    </lineage>
</organism>
<proteinExistence type="predicted"/>
<dbReference type="EMBL" id="AMZH03008168">
    <property type="protein sequence ID" value="RRT59531.1"/>
    <property type="molecule type" value="Genomic_DNA"/>
</dbReference>
<evidence type="ECO:0000313" key="1">
    <source>
        <dbReference type="EMBL" id="RRT59531.1"/>
    </source>
</evidence>
<dbReference type="Proteomes" id="UP000287651">
    <property type="component" value="Unassembled WGS sequence"/>
</dbReference>
<dbReference type="AlphaFoldDB" id="A0A444EMF2"/>
<reference evidence="1 2" key="1">
    <citation type="journal article" date="2014" name="Agronomy (Basel)">
        <title>A Draft Genome Sequence for Ensete ventricosum, the Drought-Tolerant Tree Against Hunger.</title>
        <authorList>
            <person name="Harrison J."/>
            <person name="Moore K.A."/>
            <person name="Paszkiewicz K."/>
            <person name="Jones T."/>
            <person name="Grant M."/>
            <person name="Ambacheew D."/>
            <person name="Muzemil S."/>
            <person name="Studholme D.J."/>
        </authorList>
    </citation>
    <scope>NUCLEOTIDE SEQUENCE [LARGE SCALE GENOMIC DNA]</scope>
</reference>
<sequence>MLFCCLIQHISLLRQQEQQKLSEEQFHSSSLMAEKKELEDKIASFTKKISENASDLAVRKAISVIDSQSTEIERLFEENSNLSTSHQEAMGLAVQWENQMLKVTKGEHLTHQKLLLKICRLRYRPVLRDIENNLMRMKQESYAVAL</sequence>